<evidence type="ECO:0000256" key="1">
    <source>
        <dbReference type="ARBA" id="ARBA00022857"/>
    </source>
</evidence>
<gene>
    <name evidence="3" type="ORF">FQY79_04605</name>
</gene>
<sequence length="329" mass="33999">MPTATAAIPLPRTMSAMAFVRHGEGERPAPRLLPVPEPGPGQLLVRLDAAGVGRWDLLERDGAFARRLGEPTRFPLVTGSEGAGTVVATGPGAGGVAVGERVYGLLARRTPTPGCHAEYAVLDRRLAWPVPPWMSMDQAAVLPVDGAVALRGVRDALRARAGDALVVFGASGGVGHLALQLARAMGLRTFAVASGADGLRLAERLGADEAVDGRRPGFERAIAGFAGPGTLALLTAGGDDAARTVAAMPPRSRIAWPHGVEVPALARDDVQAGPYATGFDPALMAALHAFAAGGRLLPHVSRRFPLAQLQRAFDAVASHHLGRVAVLAT</sequence>
<keyword evidence="1" id="KW-0521">NADP</keyword>
<dbReference type="InterPro" id="IPR020843">
    <property type="entry name" value="ER"/>
</dbReference>
<dbReference type="AlphaFoldDB" id="A0A5C5U4D2"/>
<organism evidence="3 4">
    <name type="scientific">Luteimonas wenzhouensis</name>
    <dbReference type="NCBI Taxonomy" id="2599615"/>
    <lineage>
        <taxon>Bacteria</taxon>
        <taxon>Pseudomonadati</taxon>
        <taxon>Pseudomonadota</taxon>
        <taxon>Gammaproteobacteria</taxon>
        <taxon>Lysobacterales</taxon>
        <taxon>Lysobacteraceae</taxon>
        <taxon>Luteimonas</taxon>
    </lineage>
</organism>
<dbReference type="PANTHER" id="PTHR44154:SF1">
    <property type="entry name" value="QUINONE OXIDOREDUCTASE"/>
    <property type="match status" value="1"/>
</dbReference>
<dbReference type="EMBL" id="VOHE01000002">
    <property type="protein sequence ID" value="TWT20619.1"/>
    <property type="molecule type" value="Genomic_DNA"/>
</dbReference>
<dbReference type="Gene3D" id="3.40.50.720">
    <property type="entry name" value="NAD(P)-binding Rossmann-like Domain"/>
    <property type="match status" value="1"/>
</dbReference>
<dbReference type="Pfam" id="PF08240">
    <property type="entry name" value="ADH_N"/>
    <property type="match status" value="1"/>
</dbReference>
<proteinExistence type="predicted"/>
<dbReference type="SMART" id="SM00829">
    <property type="entry name" value="PKS_ER"/>
    <property type="match status" value="1"/>
</dbReference>
<dbReference type="Gene3D" id="3.90.180.10">
    <property type="entry name" value="Medium-chain alcohol dehydrogenases, catalytic domain"/>
    <property type="match status" value="1"/>
</dbReference>
<evidence type="ECO:0000313" key="4">
    <source>
        <dbReference type="Proteomes" id="UP000315949"/>
    </source>
</evidence>
<dbReference type="SUPFAM" id="SSF51735">
    <property type="entry name" value="NAD(P)-binding Rossmann-fold domains"/>
    <property type="match status" value="1"/>
</dbReference>
<reference evidence="3 4" key="1">
    <citation type="submission" date="2019-07" db="EMBL/GenBank/DDBJ databases">
        <title>Luteimonas sp. YD-1 nov., isolated from acidic soil.</title>
        <authorList>
            <person name="Zhou J."/>
        </authorList>
    </citation>
    <scope>NUCLEOTIDE SEQUENCE [LARGE SCALE GENOMIC DNA]</scope>
    <source>
        <strain evidence="3 4">YD-1</strain>
    </source>
</reference>
<dbReference type="InterPro" id="IPR011032">
    <property type="entry name" value="GroES-like_sf"/>
</dbReference>
<evidence type="ECO:0000259" key="2">
    <source>
        <dbReference type="SMART" id="SM00829"/>
    </source>
</evidence>
<dbReference type="GO" id="GO:0016491">
    <property type="term" value="F:oxidoreductase activity"/>
    <property type="evidence" value="ECO:0007669"/>
    <property type="project" value="InterPro"/>
</dbReference>
<feature type="domain" description="Enoyl reductase (ER)" evidence="2">
    <location>
        <begin position="12"/>
        <end position="326"/>
    </location>
</feature>
<name>A0A5C5U4D2_9GAMM</name>
<accession>A0A5C5U4D2</accession>
<dbReference type="InterPro" id="IPR036291">
    <property type="entry name" value="NAD(P)-bd_dom_sf"/>
</dbReference>
<keyword evidence="4" id="KW-1185">Reference proteome</keyword>
<dbReference type="InterPro" id="IPR013154">
    <property type="entry name" value="ADH-like_N"/>
</dbReference>
<dbReference type="OrthoDB" id="9780520at2"/>
<dbReference type="CDD" id="cd05289">
    <property type="entry name" value="MDR_like_2"/>
    <property type="match status" value="1"/>
</dbReference>
<dbReference type="InterPro" id="IPR013149">
    <property type="entry name" value="ADH-like_C"/>
</dbReference>
<comment type="caution">
    <text evidence="3">The sequence shown here is derived from an EMBL/GenBank/DDBJ whole genome shotgun (WGS) entry which is preliminary data.</text>
</comment>
<evidence type="ECO:0000313" key="3">
    <source>
        <dbReference type="EMBL" id="TWT20619.1"/>
    </source>
</evidence>
<dbReference type="InterPro" id="IPR051603">
    <property type="entry name" value="Zinc-ADH_QOR/CCCR"/>
</dbReference>
<dbReference type="SUPFAM" id="SSF50129">
    <property type="entry name" value="GroES-like"/>
    <property type="match status" value="1"/>
</dbReference>
<dbReference type="Proteomes" id="UP000315949">
    <property type="component" value="Unassembled WGS sequence"/>
</dbReference>
<dbReference type="Pfam" id="PF00107">
    <property type="entry name" value="ADH_zinc_N"/>
    <property type="match status" value="1"/>
</dbReference>
<protein>
    <submittedName>
        <fullName evidence="3">NADP-dependent oxidoreductase</fullName>
    </submittedName>
</protein>
<dbReference type="PANTHER" id="PTHR44154">
    <property type="entry name" value="QUINONE OXIDOREDUCTASE"/>
    <property type="match status" value="1"/>
</dbReference>